<evidence type="ECO:0000313" key="12">
    <source>
        <dbReference type="EMBL" id="KAL0895639.1"/>
    </source>
</evidence>
<dbReference type="InterPro" id="IPR052253">
    <property type="entry name" value="CR1/CR2-DNA-binding_regulator"/>
</dbReference>
<dbReference type="InterPro" id="IPR031940">
    <property type="entry name" value="DUF4772"/>
</dbReference>
<evidence type="ECO:0000256" key="1">
    <source>
        <dbReference type="ARBA" id="ARBA00004123"/>
    </source>
</evidence>
<dbReference type="Gene3D" id="2.30.30.140">
    <property type="match status" value="1"/>
</dbReference>
<dbReference type="PANTHER" id="PTHR13006:SF9">
    <property type="entry name" value="GLUCOSE TRANSPORTER 4 ENHANCER FACTOR, ISOFORM G"/>
    <property type="match status" value="1"/>
</dbReference>
<evidence type="ECO:0000256" key="8">
    <source>
        <dbReference type="ARBA" id="ARBA00023242"/>
    </source>
</evidence>
<feature type="compositionally biased region" description="Basic residues" evidence="10">
    <location>
        <begin position="177"/>
        <end position="187"/>
    </location>
</feature>
<reference evidence="12 13" key="1">
    <citation type="submission" date="2024-06" db="EMBL/GenBank/DDBJ databases">
        <title>A chromosome-level genome assembly of beet webworm, Loxostege sticticalis.</title>
        <authorList>
            <person name="Zhang Y."/>
        </authorList>
    </citation>
    <scope>NUCLEOTIDE SEQUENCE [LARGE SCALE GENOMIC DNA]</scope>
    <source>
        <strain evidence="12">AQ026</strain>
        <tissue evidence="12">Whole body</tissue>
    </source>
</reference>
<evidence type="ECO:0000256" key="9">
    <source>
        <dbReference type="PROSITE-ProRule" id="PRU00042"/>
    </source>
</evidence>
<evidence type="ECO:0000313" key="13">
    <source>
        <dbReference type="Proteomes" id="UP001549920"/>
    </source>
</evidence>
<evidence type="ECO:0000256" key="4">
    <source>
        <dbReference type="ARBA" id="ARBA00022833"/>
    </source>
</evidence>
<dbReference type="SMART" id="SM01366">
    <property type="entry name" value="c-clamp"/>
    <property type="match status" value="1"/>
</dbReference>
<feature type="region of interest" description="Disordered" evidence="10">
    <location>
        <begin position="223"/>
        <end position="261"/>
    </location>
</feature>
<evidence type="ECO:0000256" key="10">
    <source>
        <dbReference type="SAM" id="MobiDB-lite"/>
    </source>
</evidence>
<dbReference type="InterPro" id="IPR013087">
    <property type="entry name" value="Znf_C2H2_type"/>
</dbReference>
<dbReference type="PANTHER" id="PTHR13006">
    <property type="entry name" value="PAPILLOMAVIRUS REGULATORY FACTOR PRF-1"/>
    <property type="match status" value="1"/>
</dbReference>
<dbReference type="Proteomes" id="UP001549920">
    <property type="component" value="Unassembled WGS sequence"/>
</dbReference>
<keyword evidence="4" id="KW-0862">Zinc</keyword>
<keyword evidence="2" id="KW-0479">Metal-binding</keyword>
<evidence type="ECO:0000256" key="3">
    <source>
        <dbReference type="ARBA" id="ARBA00022771"/>
    </source>
</evidence>
<keyword evidence="13" id="KW-1185">Reference proteome</keyword>
<evidence type="ECO:0000256" key="2">
    <source>
        <dbReference type="ARBA" id="ARBA00022723"/>
    </source>
</evidence>
<keyword evidence="5" id="KW-0805">Transcription regulation</keyword>
<evidence type="ECO:0000256" key="6">
    <source>
        <dbReference type="ARBA" id="ARBA00023125"/>
    </source>
</evidence>
<feature type="compositionally biased region" description="Low complexity" evidence="10">
    <location>
        <begin position="228"/>
        <end position="249"/>
    </location>
</feature>
<sequence length="449" mass="49894">MSTGKRLAKRSIIGTRVAALGEDGLYYSGMIQAVKTPAPFPENNNCINLTPNTRYTVRFDGGKLTREYRDLELIGPGFRGMAGVQLRPGQRVYLTYNGREVRADVQHHDHDTDELRVLVHAPAAEAPIELKKRLDEIRLLESRKSARLADVDTDFARLADMAGDRRRASATIEVPAHHHMQGSRKRGPSSSCDLGFGERDEQMNECNAALVLMSLSCSPNSPRPSAWGGRSSVSPGASSSSGSSWRSGTPSPPPASSSFSDEGIAMDYEDLHPRKRRVSCYINSVVYHCTWRGCGYNTNTCVAIEAHIRNTHLGPKKEGESDHEEEFYYTEREVATPAPPPTLSHRDMCRPPHEDPEYQRQLVGSFRQGLLSTMQNGTARPISIPVTHSWSSSHSPKHMRLSGANGSPGSPGRRPRSDNKKCRKVYGMDQRDLWCTQCKWKKACTRFGD</sequence>
<comment type="caution">
    <text evidence="12">The sequence shown here is derived from an EMBL/GenBank/DDBJ whole genome shotgun (WGS) entry which is preliminary data.</text>
</comment>
<protein>
    <recommendedName>
        <fullName evidence="11">C2H2-type domain-containing protein</fullName>
    </recommendedName>
</protein>
<evidence type="ECO:0000259" key="11">
    <source>
        <dbReference type="PROSITE" id="PS50157"/>
    </source>
</evidence>
<feature type="region of interest" description="Disordered" evidence="10">
    <location>
        <begin position="383"/>
        <end position="421"/>
    </location>
</feature>
<gene>
    <name evidence="12" type="ORF">ABMA27_011723</name>
</gene>
<name>A0ABR3IH73_LOXSC</name>
<feature type="domain" description="C2H2-type" evidence="11">
    <location>
        <begin position="287"/>
        <end position="317"/>
    </location>
</feature>
<dbReference type="Pfam" id="PF15997">
    <property type="entry name" value="DUF4772"/>
    <property type="match status" value="1"/>
</dbReference>
<dbReference type="PROSITE" id="PS50157">
    <property type="entry name" value="ZINC_FINGER_C2H2_2"/>
    <property type="match status" value="1"/>
</dbReference>
<feature type="region of interest" description="Disordered" evidence="10">
    <location>
        <begin position="172"/>
        <end position="196"/>
    </location>
</feature>
<organism evidence="12 13">
    <name type="scientific">Loxostege sticticalis</name>
    <name type="common">Beet webworm moth</name>
    <dbReference type="NCBI Taxonomy" id="481309"/>
    <lineage>
        <taxon>Eukaryota</taxon>
        <taxon>Metazoa</taxon>
        <taxon>Ecdysozoa</taxon>
        <taxon>Arthropoda</taxon>
        <taxon>Hexapoda</taxon>
        <taxon>Insecta</taxon>
        <taxon>Pterygota</taxon>
        <taxon>Neoptera</taxon>
        <taxon>Endopterygota</taxon>
        <taxon>Lepidoptera</taxon>
        <taxon>Glossata</taxon>
        <taxon>Ditrysia</taxon>
        <taxon>Pyraloidea</taxon>
        <taxon>Crambidae</taxon>
        <taxon>Pyraustinae</taxon>
        <taxon>Loxostege</taxon>
    </lineage>
</organism>
<dbReference type="EMBL" id="JBEUOH010000003">
    <property type="protein sequence ID" value="KAL0895639.1"/>
    <property type="molecule type" value="Genomic_DNA"/>
</dbReference>
<evidence type="ECO:0000256" key="7">
    <source>
        <dbReference type="ARBA" id="ARBA00023163"/>
    </source>
</evidence>
<accession>A0ABR3IH73</accession>
<proteinExistence type="predicted"/>
<evidence type="ECO:0000256" key="5">
    <source>
        <dbReference type="ARBA" id="ARBA00023015"/>
    </source>
</evidence>
<keyword evidence="3 9" id="KW-0863">Zinc-finger</keyword>
<keyword evidence="7" id="KW-0804">Transcription</keyword>
<comment type="subcellular location">
    <subcellularLocation>
        <location evidence="1">Nucleus</location>
    </subcellularLocation>
</comment>
<keyword evidence="8" id="KW-0539">Nucleus</keyword>
<keyword evidence="6" id="KW-0238">DNA-binding</keyword>